<organism evidence="2 3">
    <name type="scientific">Adhaeribacter soli</name>
    <dbReference type="NCBI Taxonomy" id="2607655"/>
    <lineage>
        <taxon>Bacteria</taxon>
        <taxon>Pseudomonadati</taxon>
        <taxon>Bacteroidota</taxon>
        <taxon>Cytophagia</taxon>
        <taxon>Cytophagales</taxon>
        <taxon>Hymenobacteraceae</taxon>
        <taxon>Adhaeribacter</taxon>
    </lineage>
</organism>
<dbReference type="Gene3D" id="3.40.50.410">
    <property type="entry name" value="von Willebrand factor, type A domain"/>
    <property type="match status" value="1"/>
</dbReference>
<dbReference type="SUPFAM" id="SSF53300">
    <property type="entry name" value="vWA-like"/>
    <property type="match status" value="1"/>
</dbReference>
<evidence type="ECO:0000313" key="3">
    <source>
        <dbReference type="Proteomes" id="UP000326570"/>
    </source>
</evidence>
<sequence>MKELLKKLQKFELRIRKVIDTQMQGDFHSVFKGTGLEFDDVRAYQYGDDVRSIDWNVSAKGHGTFIKTYKEEKEQSVFLILDVSGSQNIGPEKQRKLDIGKEICGILALTAVRQSAQLGLICISDQKEKYVRPGKGISHAYAIIKTLYDLKPQSSRTNLAAGIKTALSIIKRRSMLLLISDFIDRNYEKEVAMLARKHDLIVVQLMDQREQQFPSLGIIPIRDAESGLVSWVNTSALSFREKYLHDLEANREKLQQICRRNKADYLAIDTSGDYVLQLVNLFQLRRKTRKSA</sequence>
<dbReference type="PANTHER" id="PTHR33608">
    <property type="entry name" value="BLL2464 PROTEIN"/>
    <property type="match status" value="1"/>
</dbReference>
<proteinExistence type="predicted"/>
<protein>
    <submittedName>
        <fullName evidence="2">DUF58 domain-containing protein</fullName>
    </submittedName>
</protein>
<dbReference type="AlphaFoldDB" id="A0A5N1J537"/>
<name>A0A5N1J537_9BACT</name>
<dbReference type="InterPro" id="IPR036465">
    <property type="entry name" value="vWFA_dom_sf"/>
</dbReference>
<keyword evidence="3" id="KW-1185">Reference proteome</keyword>
<evidence type="ECO:0000259" key="1">
    <source>
        <dbReference type="Pfam" id="PF01882"/>
    </source>
</evidence>
<dbReference type="RefSeq" id="WP_150902169.1">
    <property type="nucleotide sequence ID" value="NZ_VTWT01000001.1"/>
</dbReference>
<dbReference type="Pfam" id="PF01882">
    <property type="entry name" value="DUF58"/>
    <property type="match status" value="1"/>
</dbReference>
<reference evidence="2 3" key="1">
    <citation type="submission" date="2019-09" db="EMBL/GenBank/DDBJ databases">
        <title>Genome sequence of Adhaeribacter sp. M2.</title>
        <authorList>
            <person name="Srinivasan S."/>
        </authorList>
    </citation>
    <scope>NUCLEOTIDE SEQUENCE [LARGE SCALE GENOMIC DNA]</scope>
    <source>
        <strain evidence="2 3">M2</strain>
    </source>
</reference>
<dbReference type="Proteomes" id="UP000326570">
    <property type="component" value="Unassembled WGS sequence"/>
</dbReference>
<accession>A0A5N1J537</accession>
<feature type="domain" description="DUF58" evidence="1">
    <location>
        <begin position="40"/>
        <end position="252"/>
    </location>
</feature>
<comment type="caution">
    <text evidence="2">The sequence shown here is derived from an EMBL/GenBank/DDBJ whole genome shotgun (WGS) entry which is preliminary data.</text>
</comment>
<dbReference type="PANTHER" id="PTHR33608:SF6">
    <property type="entry name" value="BLL2464 PROTEIN"/>
    <property type="match status" value="1"/>
</dbReference>
<evidence type="ECO:0000313" key="2">
    <source>
        <dbReference type="EMBL" id="KAA9346026.1"/>
    </source>
</evidence>
<gene>
    <name evidence="2" type="ORF">F0P94_02805</name>
</gene>
<dbReference type="InterPro" id="IPR002881">
    <property type="entry name" value="DUF58"/>
</dbReference>
<dbReference type="EMBL" id="VTWT01000001">
    <property type="protein sequence ID" value="KAA9346026.1"/>
    <property type="molecule type" value="Genomic_DNA"/>
</dbReference>